<evidence type="ECO:0000259" key="6">
    <source>
        <dbReference type="PROSITE" id="PS50839"/>
    </source>
</evidence>
<dbReference type="RefSeq" id="WP_169258182.1">
    <property type="nucleotide sequence ID" value="NZ_WTVN01000064.1"/>
</dbReference>
<keyword evidence="4 5" id="KW-0472">Membrane</keyword>
<keyword evidence="3 5" id="KW-1133">Transmembrane helix</keyword>
<evidence type="ECO:0000256" key="2">
    <source>
        <dbReference type="ARBA" id="ARBA00022692"/>
    </source>
</evidence>
<dbReference type="SMART" id="SM00267">
    <property type="entry name" value="GGDEF"/>
    <property type="match status" value="1"/>
</dbReference>
<dbReference type="PANTHER" id="PTHR46663">
    <property type="entry name" value="DIGUANYLATE CYCLASE DGCT-RELATED"/>
    <property type="match status" value="1"/>
</dbReference>
<dbReference type="InterPro" id="IPR042240">
    <property type="entry name" value="CHASE_sf"/>
</dbReference>
<dbReference type="PROSITE" id="PS50887">
    <property type="entry name" value="GGDEF"/>
    <property type="match status" value="1"/>
</dbReference>
<evidence type="ECO:0000313" key="9">
    <source>
        <dbReference type="Proteomes" id="UP000623795"/>
    </source>
</evidence>
<evidence type="ECO:0000256" key="4">
    <source>
        <dbReference type="ARBA" id="ARBA00023136"/>
    </source>
</evidence>
<dbReference type="Proteomes" id="UP000623795">
    <property type="component" value="Unassembled WGS sequence"/>
</dbReference>
<dbReference type="Pfam" id="PF03924">
    <property type="entry name" value="CHASE"/>
    <property type="match status" value="1"/>
</dbReference>
<evidence type="ECO:0000313" key="8">
    <source>
        <dbReference type="EMBL" id="NMG46358.1"/>
    </source>
</evidence>
<dbReference type="NCBIfam" id="TIGR00254">
    <property type="entry name" value="GGDEF"/>
    <property type="match status" value="1"/>
</dbReference>
<dbReference type="InterPro" id="IPR006189">
    <property type="entry name" value="CHASE_dom"/>
</dbReference>
<dbReference type="SMART" id="SM01079">
    <property type="entry name" value="CHASE"/>
    <property type="match status" value="1"/>
</dbReference>
<organism evidence="8 9">
    <name type="scientific">Aromatoleum toluvorans</name>
    <dbReference type="NCBI Taxonomy" id="92002"/>
    <lineage>
        <taxon>Bacteria</taxon>
        <taxon>Pseudomonadati</taxon>
        <taxon>Pseudomonadota</taxon>
        <taxon>Betaproteobacteria</taxon>
        <taxon>Rhodocyclales</taxon>
        <taxon>Rhodocyclaceae</taxon>
        <taxon>Aromatoleum</taxon>
    </lineage>
</organism>
<keyword evidence="2 5" id="KW-0812">Transmembrane</keyword>
<accession>A0ABX1Q4T9</accession>
<dbReference type="InterPro" id="IPR052163">
    <property type="entry name" value="DGC-Regulatory_Protein"/>
</dbReference>
<comment type="subcellular location">
    <subcellularLocation>
        <location evidence="1">Membrane</location>
    </subcellularLocation>
</comment>
<evidence type="ECO:0000256" key="5">
    <source>
        <dbReference type="SAM" id="Phobius"/>
    </source>
</evidence>
<dbReference type="InterPro" id="IPR043128">
    <property type="entry name" value="Rev_trsase/Diguanyl_cyclase"/>
</dbReference>
<name>A0ABX1Q4T9_9RHOO</name>
<dbReference type="InterPro" id="IPR000160">
    <property type="entry name" value="GGDEF_dom"/>
</dbReference>
<proteinExistence type="predicted"/>
<dbReference type="Pfam" id="PF00990">
    <property type="entry name" value="GGDEF"/>
    <property type="match status" value="1"/>
</dbReference>
<feature type="domain" description="CHASE" evidence="6">
    <location>
        <begin position="78"/>
        <end position="215"/>
    </location>
</feature>
<protein>
    <submittedName>
        <fullName evidence="8">Diguanylate cyclase</fullName>
    </submittedName>
</protein>
<comment type="caution">
    <text evidence="8">The sequence shown here is derived from an EMBL/GenBank/DDBJ whole genome shotgun (WGS) entry which is preliminary data.</text>
</comment>
<dbReference type="Gene3D" id="3.30.70.270">
    <property type="match status" value="1"/>
</dbReference>
<sequence length="559" mass="61022">MDSGERPQLRRGDTPLYAMLLLAWILFSVSLFVLVLRGTWENIRSEFQADAEADIELLRDRLRTNEALLAGFAAFLGAVESPTDAQLADFAERLLADNPHIYSLEVVDKVSAAERSAFERKLAARLGEPVRIGRFDFDDGGRRLPVADKPVYYPIAFMWPDTPRARRVLGLDVDSVPYVRDALQRARRSGAAVSSPPFALTEGALAYVMLRRATGSPPDDAVRAAAAPERLAQLIVKAGSLRPGRSDPRTAHTLYAIGEAGPLQPPLFDMPAVLPTSPHERRLLPQISMDLEDYSASPPIRLSVSRQMRFVDVPVEPLALAAFLACGSLAVLVWHLRRHRAAVAREHENHERASHSALHDPLTGLPNRRLLQDRVGEAAAHWRRSGEGFALFFVDLDRFKEVNDRHGHDAGDVVLSTVAAHMRGSVRETDTVARIAGDEFVVLLPGVMEHAAAVPIAAKLLAAVAQPVELRDGLVLRLTASLGVSVCPGDGDDPEELIRRADAAMYDDKRAGDTGSHGTLLEVRAVARAPRLRVIRKLVRVPGGAVVPGGRKKVARGRS</sequence>
<evidence type="ECO:0000256" key="1">
    <source>
        <dbReference type="ARBA" id="ARBA00004370"/>
    </source>
</evidence>
<feature type="transmembrane region" description="Helical" evidence="5">
    <location>
        <begin position="318"/>
        <end position="336"/>
    </location>
</feature>
<dbReference type="Gene3D" id="3.30.450.350">
    <property type="entry name" value="CHASE domain"/>
    <property type="match status" value="1"/>
</dbReference>
<dbReference type="EMBL" id="WTVN01000064">
    <property type="protein sequence ID" value="NMG46358.1"/>
    <property type="molecule type" value="Genomic_DNA"/>
</dbReference>
<evidence type="ECO:0000256" key="3">
    <source>
        <dbReference type="ARBA" id="ARBA00022989"/>
    </source>
</evidence>
<dbReference type="CDD" id="cd01949">
    <property type="entry name" value="GGDEF"/>
    <property type="match status" value="1"/>
</dbReference>
<dbReference type="PANTHER" id="PTHR46663:SF2">
    <property type="entry name" value="GGDEF DOMAIN-CONTAINING PROTEIN"/>
    <property type="match status" value="1"/>
</dbReference>
<reference evidence="8 9" key="1">
    <citation type="submission" date="2019-12" db="EMBL/GenBank/DDBJ databases">
        <title>Comparative genomics gives insights into the taxonomy of the Azoarcus-Aromatoleum group and reveals separate origins of nif in the plant-associated Azoarcus and non-plant-associated Aromatoleum sub-groups.</title>
        <authorList>
            <person name="Lafos M."/>
            <person name="Maluk M."/>
            <person name="Batista M."/>
            <person name="Junghare M."/>
            <person name="Carmona M."/>
            <person name="Faoro H."/>
            <person name="Cruz L.M."/>
            <person name="Battistoni F."/>
            <person name="De Souza E."/>
            <person name="Pedrosa F."/>
            <person name="Chen W.-M."/>
            <person name="Poole P.S."/>
            <person name="Dixon R.A."/>
            <person name="James E.K."/>
        </authorList>
    </citation>
    <scope>NUCLEOTIDE SEQUENCE [LARGE SCALE GENOMIC DNA]</scope>
    <source>
        <strain evidence="8 9">Td21</strain>
    </source>
</reference>
<keyword evidence="9" id="KW-1185">Reference proteome</keyword>
<evidence type="ECO:0000259" key="7">
    <source>
        <dbReference type="PROSITE" id="PS50887"/>
    </source>
</evidence>
<gene>
    <name evidence="8" type="ORF">GPA22_21810</name>
</gene>
<feature type="transmembrane region" description="Helical" evidence="5">
    <location>
        <begin position="16"/>
        <end position="36"/>
    </location>
</feature>
<dbReference type="InterPro" id="IPR029787">
    <property type="entry name" value="Nucleotide_cyclase"/>
</dbReference>
<feature type="domain" description="GGDEF" evidence="7">
    <location>
        <begin position="387"/>
        <end position="524"/>
    </location>
</feature>
<dbReference type="PROSITE" id="PS50839">
    <property type="entry name" value="CHASE"/>
    <property type="match status" value="1"/>
</dbReference>
<dbReference type="SUPFAM" id="SSF55073">
    <property type="entry name" value="Nucleotide cyclase"/>
    <property type="match status" value="1"/>
</dbReference>